<dbReference type="Proteomes" id="UP001152523">
    <property type="component" value="Unassembled WGS sequence"/>
</dbReference>
<feature type="non-terminal residue" evidence="2">
    <location>
        <position position="391"/>
    </location>
</feature>
<keyword evidence="3" id="KW-1185">Reference proteome</keyword>
<feature type="region of interest" description="Disordered" evidence="1">
    <location>
        <begin position="48"/>
        <end position="124"/>
    </location>
</feature>
<feature type="compositionally biased region" description="Polar residues" evidence="1">
    <location>
        <begin position="146"/>
        <end position="158"/>
    </location>
</feature>
<feature type="region of interest" description="Disordered" evidence="1">
    <location>
        <begin position="143"/>
        <end position="200"/>
    </location>
</feature>
<sequence length="391" mass="42240">MEEAWTPEMEARLDKLKLEMKTAMATLATAMKDQIHISIATAIAAIKEQNPSRGKSRSQLHRHSRSSHSPTRATTSIPSSPPVSPSPQSSIPSTRSQISYQSLASSSTSPVDSHPLPSSASQTLTQVVSQSSQILSQSDLQCLQVSPHTSSHSAQASSPKMKLRPTEPGLDDDDSNCRISVKSSQPTKDKNGTSPVKVKEQLPLQLEDQVNSTDKIGRRIRALEWKSDSAVMNYGPDVFVSTTRLNPIMDQSQLFLVGTGISAFSPEIVLLKAGQVVLGVPNGESSKDLTASMPRLELHTDEEEKVSVVTHSSIAMDYESAIHKLVGPNTLESSTGTVCIDGFSKIFGATVGHIWKKICVEDIATRVDKQFVYASVKVISMDVPPPVMANV</sequence>
<feature type="compositionally biased region" description="Basic residues" evidence="1">
    <location>
        <begin position="54"/>
        <end position="66"/>
    </location>
</feature>
<comment type="caution">
    <text evidence="2">The sequence shown here is derived from an EMBL/GenBank/DDBJ whole genome shotgun (WGS) entry which is preliminary data.</text>
</comment>
<feature type="compositionally biased region" description="Low complexity" evidence="1">
    <location>
        <begin position="86"/>
        <end position="109"/>
    </location>
</feature>
<feature type="compositionally biased region" description="Polar residues" evidence="1">
    <location>
        <begin position="177"/>
        <end position="186"/>
    </location>
</feature>
<feature type="compositionally biased region" description="Low complexity" evidence="1">
    <location>
        <begin position="67"/>
        <end position="78"/>
    </location>
</feature>
<gene>
    <name evidence="2" type="ORF">CEPIT_LOCUS9358</name>
</gene>
<evidence type="ECO:0000256" key="1">
    <source>
        <dbReference type="SAM" id="MobiDB-lite"/>
    </source>
</evidence>
<organism evidence="2 3">
    <name type="scientific">Cuscuta epithymum</name>
    <dbReference type="NCBI Taxonomy" id="186058"/>
    <lineage>
        <taxon>Eukaryota</taxon>
        <taxon>Viridiplantae</taxon>
        <taxon>Streptophyta</taxon>
        <taxon>Embryophyta</taxon>
        <taxon>Tracheophyta</taxon>
        <taxon>Spermatophyta</taxon>
        <taxon>Magnoliopsida</taxon>
        <taxon>eudicotyledons</taxon>
        <taxon>Gunneridae</taxon>
        <taxon>Pentapetalae</taxon>
        <taxon>asterids</taxon>
        <taxon>lamiids</taxon>
        <taxon>Solanales</taxon>
        <taxon>Convolvulaceae</taxon>
        <taxon>Cuscuteae</taxon>
        <taxon>Cuscuta</taxon>
        <taxon>Cuscuta subgen. Cuscuta</taxon>
    </lineage>
</organism>
<accession>A0AAV0CWT1</accession>
<protein>
    <submittedName>
        <fullName evidence="2">Uncharacterized protein</fullName>
    </submittedName>
</protein>
<dbReference type="EMBL" id="CAMAPF010000051">
    <property type="protein sequence ID" value="CAH9085543.1"/>
    <property type="molecule type" value="Genomic_DNA"/>
</dbReference>
<dbReference type="AlphaFoldDB" id="A0AAV0CWT1"/>
<evidence type="ECO:0000313" key="3">
    <source>
        <dbReference type="Proteomes" id="UP001152523"/>
    </source>
</evidence>
<name>A0AAV0CWT1_9ASTE</name>
<proteinExistence type="predicted"/>
<evidence type="ECO:0000313" key="2">
    <source>
        <dbReference type="EMBL" id="CAH9085543.1"/>
    </source>
</evidence>
<reference evidence="2" key="1">
    <citation type="submission" date="2022-07" db="EMBL/GenBank/DDBJ databases">
        <authorList>
            <person name="Macas J."/>
            <person name="Novak P."/>
            <person name="Neumann P."/>
        </authorList>
    </citation>
    <scope>NUCLEOTIDE SEQUENCE</scope>
</reference>